<evidence type="ECO:0000313" key="3">
    <source>
        <dbReference type="Proteomes" id="UP000606003"/>
    </source>
</evidence>
<comment type="caution">
    <text evidence="2">The sequence shown here is derived from an EMBL/GenBank/DDBJ whole genome shotgun (WGS) entry which is preliminary data.</text>
</comment>
<feature type="chain" id="PRO_5047249201" description="Haem-binding uptake Tiki superfamily ChaN domain-containing protein" evidence="1">
    <location>
        <begin position="22"/>
        <end position="404"/>
    </location>
</feature>
<protein>
    <recommendedName>
        <fullName evidence="4">Haem-binding uptake Tiki superfamily ChaN domain-containing protein</fullName>
    </recommendedName>
</protein>
<feature type="signal peptide" evidence="1">
    <location>
        <begin position="1"/>
        <end position="21"/>
    </location>
</feature>
<keyword evidence="3" id="KW-1185">Reference proteome</keyword>
<evidence type="ECO:0000256" key="1">
    <source>
        <dbReference type="SAM" id="SignalP"/>
    </source>
</evidence>
<dbReference type="Proteomes" id="UP000606003">
    <property type="component" value="Unassembled WGS sequence"/>
</dbReference>
<gene>
    <name evidence="2" type="ORF">IC234_04990</name>
</gene>
<evidence type="ECO:0008006" key="4">
    <source>
        <dbReference type="Google" id="ProtNLM"/>
    </source>
</evidence>
<sequence length="404" mass="44733">MMKTRFLMLGFFCGLLAPARAQDTTLTRLLRTNAYPLTATGAQLAGTGWDKLRASIAESQLVLVGEDHGMAQIPQFTQAVARVLQPAAFITEIDRYQARTLTRLTAEPGFPTAYLKASPGALSFFSWNEEYELARQLRTQQTQFIGIEQVGIFTPGRFYEQLAGLVKSKPARAYLQQQSTAYQRHDNAQFRSGGQAYSMLGQRQSALDSLETLTRAESPEVRRMVQDYLLSSRIYRNQVKGMGNHQARVNLMKRNLLEALRPLAPQPGQPLPKLLFKFGASHTARALSPWAGITDVGNLALNLADAQDAKSLHLLVMGKQGTQVGGFNPDDPSKNVVPFDLTKEPFIKPFADLATGPGWQVFDLRPARRALLRDKLEVANQLLENIILGYDYIVIIPAATASRG</sequence>
<reference evidence="2 3" key="1">
    <citation type="submission" date="2020-09" db="EMBL/GenBank/DDBJ databases">
        <authorList>
            <person name="Kim M.K."/>
        </authorList>
    </citation>
    <scope>NUCLEOTIDE SEQUENCE [LARGE SCALE GENOMIC DNA]</scope>
    <source>
        <strain evidence="2 3">BT189</strain>
    </source>
</reference>
<proteinExistence type="predicted"/>
<keyword evidence="1" id="KW-0732">Signal</keyword>
<accession>A0ABR8JQV8</accession>
<organism evidence="2 3">
    <name type="scientific">Hymenobacter armeniacus</name>
    <dbReference type="NCBI Taxonomy" id="2771358"/>
    <lineage>
        <taxon>Bacteria</taxon>
        <taxon>Pseudomonadati</taxon>
        <taxon>Bacteroidota</taxon>
        <taxon>Cytophagia</taxon>
        <taxon>Cytophagales</taxon>
        <taxon>Hymenobacteraceae</taxon>
        <taxon>Hymenobacter</taxon>
    </lineage>
</organism>
<dbReference type="EMBL" id="JACXAC010000002">
    <property type="protein sequence ID" value="MBD2721475.1"/>
    <property type="molecule type" value="Genomic_DNA"/>
</dbReference>
<dbReference type="SUPFAM" id="SSF159501">
    <property type="entry name" value="EreA/ChaN-like"/>
    <property type="match status" value="1"/>
</dbReference>
<evidence type="ECO:0000313" key="2">
    <source>
        <dbReference type="EMBL" id="MBD2721475.1"/>
    </source>
</evidence>
<name>A0ABR8JQV8_9BACT</name>